<dbReference type="AlphaFoldDB" id="A0A392MVY2"/>
<evidence type="ECO:0000313" key="1">
    <source>
        <dbReference type="EMBL" id="MCH91165.1"/>
    </source>
</evidence>
<evidence type="ECO:0000313" key="2">
    <source>
        <dbReference type="Proteomes" id="UP000265520"/>
    </source>
</evidence>
<comment type="caution">
    <text evidence="1">The sequence shown here is derived from an EMBL/GenBank/DDBJ whole genome shotgun (WGS) entry which is preliminary data.</text>
</comment>
<organism evidence="1 2">
    <name type="scientific">Trifolium medium</name>
    <dbReference type="NCBI Taxonomy" id="97028"/>
    <lineage>
        <taxon>Eukaryota</taxon>
        <taxon>Viridiplantae</taxon>
        <taxon>Streptophyta</taxon>
        <taxon>Embryophyta</taxon>
        <taxon>Tracheophyta</taxon>
        <taxon>Spermatophyta</taxon>
        <taxon>Magnoliopsida</taxon>
        <taxon>eudicotyledons</taxon>
        <taxon>Gunneridae</taxon>
        <taxon>Pentapetalae</taxon>
        <taxon>rosids</taxon>
        <taxon>fabids</taxon>
        <taxon>Fabales</taxon>
        <taxon>Fabaceae</taxon>
        <taxon>Papilionoideae</taxon>
        <taxon>50 kb inversion clade</taxon>
        <taxon>NPAAA clade</taxon>
        <taxon>Hologalegina</taxon>
        <taxon>IRL clade</taxon>
        <taxon>Trifolieae</taxon>
        <taxon>Trifolium</taxon>
    </lineage>
</organism>
<dbReference type="EMBL" id="LXQA010019848">
    <property type="protein sequence ID" value="MCH91165.1"/>
    <property type="molecule type" value="Genomic_DNA"/>
</dbReference>
<dbReference type="Proteomes" id="UP000265520">
    <property type="component" value="Unassembled WGS sequence"/>
</dbReference>
<accession>A0A392MVY2</accession>
<keyword evidence="2" id="KW-1185">Reference proteome</keyword>
<protein>
    <submittedName>
        <fullName evidence="1">Uncharacterized protein</fullName>
    </submittedName>
</protein>
<sequence>MEMAMVLGDQTLVPGSDHGYWRLDQEMGCHSVWMAPARNCYAYKWEKNPLNQYETEKSCKISCLLGYDDLSKAC</sequence>
<gene>
    <name evidence="1" type="ORF">A2U01_0012091</name>
</gene>
<name>A0A392MVY2_9FABA</name>
<proteinExistence type="predicted"/>
<reference evidence="1 2" key="1">
    <citation type="journal article" date="2018" name="Front. Plant Sci.">
        <title>Red Clover (Trifolium pratense) and Zigzag Clover (T. medium) - A Picture of Genomic Similarities and Differences.</title>
        <authorList>
            <person name="Dluhosova J."/>
            <person name="Istvanek J."/>
            <person name="Nedelnik J."/>
            <person name="Repkova J."/>
        </authorList>
    </citation>
    <scope>NUCLEOTIDE SEQUENCE [LARGE SCALE GENOMIC DNA]</scope>
    <source>
        <strain evidence="2">cv. 10/8</strain>
        <tissue evidence="1">Leaf</tissue>
    </source>
</reference>